<gene>
    <name evidence="12" type="ORF">I3842_08G148500</name>
</gene>
<evidence type="ECO:0000256" key="6">
    <source>
        <dbReference type="ARBA" id="ARBA00022989"/>
    </source>
</evidence>
<evidence type="ECO:0000256" key="5">
    <source>
        <dbReference type="ARBA" id="ARBA00022737"/>
    </source>
</evidence>
<dbReference type="PANTHER" id="PTHR48065:SF5">
    <property type="entry name" value="RECEPTOR-LIKE PROTEIN CF-9 HOMOLOG"/>
    <property type="match status" value="1"/>
</dbReference>
<evidence type="ECO:0000256" key="1">
    <source>
        <dbReference type="ARBA" id="ARBA00004167"/>
    </source>
</evidence>
<evidence type="ECO:0008006" key="14">
    <source>
        <dbReference type="Google" id="ProtNLM"/>
    </source>
</evidence>
<evidence type="ECO:0000256" key="9">
    <source>
        <dbReference type="SAM" id="SignalP"/>
    </source>
</evidence>
<dbReference type="SMART" id="SM00369">
    <property type="entry name" value="LRR_TYP"/>
    <property type="match status" value="5"/>
</dbReference>
<keyword evidence="7 8" id="KW-0472">Membrane</keyword>
<dbReference type="InterPro" id="IPR055414">
    <property type="entry name" value="LRR_R13L4/SHOC2-like"/>
</dbReference>
<dbReference type="InterPro" id="IPR001611">
    <property type="entry name" value="Leu-rich_rpt"/>
</dbReference>
<sequence length="942" mass="106016">MKVQFLLSLLLLCLLYFHPTLSGGYILPEYRALLSVKSSITYDPFSALSTWNASTSHCNWTGITCHPSSRRVIALDLSNLQLSGTLSSDLSNLRFLSELSVAFNQFSGAIPAELSSLSALRVLNLSSNIFNGTFPSQLSNLHFLSKLSVADNDLSGAIPAELSSLSALRVLDLSYNRFNGTFPSQLSLLQNLQVLDLYDNYMIGDLPLAVTQMPNLRHLNLGDNYFSGRITFQFGQWKFLEYLDEIGNLTNLRELYIGDSKMNEGGIPSEIGNLSELVSFEANNCNLSGEIPASFAKLKNLRLLQLFHNKLHGAIPEFICDMPELEWLKLGENNFTGIIPHRLGKNGKLQLLDLSSNNLTGTSPPYMCFGNRLEILNTEENSLVGPIPDSLGWCESLSEIQMGHNFLNDSMPRDLFSLPNLTNVMLQNNCLTGKFPIFSRNDSKLQTLHTSYNMIHGELPSWIWRLPYLLILNLSNNCLETLDENLNSPNTSQSWLRIVDLQSNQLQGQLSTLPLHFRDSFTYSSARPSFFFSVSRNKFDGAIPTSLCNATTLNVLDLSHNHLTGTIPQCLIEMRGVLSLMNLGGNNLTGIIPDSFPFNCNLRSLVLNGNQLEGELPKSLDRCNATLGVLDIGNNLIQDTFPCYLKNIDKLQVLILRSNHFHGSINCLDANTTWSKLQILDLASNHFVGKFPIRYFSSWKAMMGTEKEMECKGGSDHLVASDIFFHRLTYQIRVKLTLKDQDLEFVKLLTITTSLDLSCNSFDGDIPKEIGEFKVLYALNLSHNAFTGQIPQALGNLRALESLDLSSNKLIGEIPCRLSYFPIPQIRQFATFSESSFEGNIGLCDFPMKEKCIHEELEPFASPYSGNSIDWDFLSIELGFVFGLGIFIGPLIFWTRWRKRYYKYVDDIVFKMFPRTYIRIENYRSRVHRNQGRQASKNQGGR</sequence>
<dbReference type="Pfam" id="PF23598">
    <property type="entry name" value="LRR_14"/>
    <property type="match status" value="2"/>
</dbReference>
<proteinExistence type="predicted"/>
<feature type="signal peptide" evidence="9">
    <location>
        <begin position="1"/>
        <end position="22"/>
    </location>
</feature>
<feature type="domain" description="Disease resistance R13L4/SHOC-2-like LRR" evidence="11">
    <location>
        <begin position="242"/>
        <end position="477"/>
    </location>
</feature>
<protein>
    <recommendedName>
        <fullName evidence="14">Leucine-rich repeat-containing N-terminal plant-type domain-containing protein</fullName>
    </recommendedName>
</protein>
<dbReference type="AlphaFoldDB" id="A0A922JCN1"/>
<feature type="chain" id="PRO_5037663889" description="Leucine-rich repeat-containing N-terminal plant-type domain-containing protein" evidence="9">
    <location>
        <begin position="23"/>
        <end position="942"/>
    </location>
</feature>
<dbReference type="PANTHER" id="PTHR48065">
    <property type="entry name" value="OS10G0469600 PROTEIN"/>
    <property type="match status" value="1"/>
</dbReference>
<comment type="caution">
    <text evidence="12">The sequence shown here is derived from an EMBL/GenBank/DDBJ whole genome shotgun (WGS) entry which is preliminary data.</text>
</comment>
<dbReference type="InterPro" id="IPR003591">
    <property type="entry name" value="Leu-rich_rpt_typical-subtyp"/>
</dbReference>
<keyword evidence="6 8" id="KW-1133">Transmembrane helix</keyword>
<dbReference type="EMBL" id="CM031832">
    <property type="protein sequence ID" value="KAG6701107.1"/>
    <property type="molecule type" value="Genomic_DNA"/>
</dbReference>
<dbReference type="InterPro" id="IPR013210">
    <property type="entry name" value="LRR_N_plant-typ"/>
</dbReference>
<evidence type="ECO:0000256" key="3">
    <source>
        <dbReference type="ARBA" id="ARBA00022692"/>
    </source>
</evidence>
<dbReference type="GO" id="GO:0016020">
    <property type="term" value="C:membrane"/>
    <property type="evidence" value="ECO:0007669"/>
    <property type="project" value="UniProtKB-SubCell"/>
</dbReference>
<evidence type="ECO:0000256" key="7">
    <source>
        <dbReference type="ARBA" id="ARBA00023136"/>
    </source>
</evidence>
<evidence type="ECO:0000313" key="13">
    <source>
        <dbReference type="Proteomes" id="UP000811246"/>
    </source>
</evidence>
<accession>A0A922JCN1</accession>
<feature type="domain" description="Leucine-rich repeat-containing N-terminal plant-type" evidence="10">
    <location>
        <begin position="29"/>
        <end position="65"/>
    </location>
</feature>
<dbReference type="FunFam" id="3.80.10.10:FF:000095">
    <property type="entry name" value="LRR receptor-like serine/threonine-protein kinase GSO1"/>
    <property type="match status" value="1"/>
</dbReference>
<evidence type="ECO:0000256" key="2">
    <source>
        <dbReference type="ARBA" id="ARBA00022614"/>
    </source>
</evidence>
<organism evidence="12 13">
    <name type="scientific">Carya illinoinensis</name>
    <name type="common">Pecan</name>
    <dbReference type="NCBI Taxonomy" id="32201"/>
    <lineage>
        <taxon>Eukaryota</taxon>
        <taxon>Viridiplantae</taxon>
        <taxon>Streptophyta</taxon>
        <taxon>Embryophyta</taxon>
        <taxon>Tracheophyta</taxon>
        <taxon>Spermatophyta</taxon>
        <taxon>Magnoliopsida</taxon>
        <taxon>eudicotyledons</taxon>
        <taxon>Gunneridae</taxon>
        <taxon>Pentapetalae</taxon>
        <taxon>rosids</taxon>
        <taxon>fabids</taxon>
        <taxon>Fagales</taxon>
        <taxon>Juglandaceae</taxon>
        <taxon>Carya</taxon>
    </lineage>
</organism>
<evidence type="ECO:0000313" key="12">
    <source>
        <dbReference type="EMBL" id="KAG6701107.1"/>
    </source>
</evidence>
<dbReference type="Pfam" id="PF00560">
    <property type="entry name" value="LRR_1"/>
    <property type="match status" value="3"/>
</dbReference>
<evidence type="ECO:0000259" key="11">
    <source>
        <dbReference type="Pfam" id="PF23598"/>
    </source>
</evidence>
<feature type="transmembrane region" description="Helical" evidence="8">
    <location>
        <begin position="873"/>
        <end position="894"/>
    </location>
</feature>
<evidence type="ECO:0000256" key="8">
    <source>
        <dbReference type="SAM" id="Phobius"/>
    </source>
</evidence>
<name>A0A922JCN1_CARIL</name>
<keyword evidence="5" id="KW-0677">Repeat</keyword>
<dbReference type="FunFam" id="3.80.10.10:FF:000565">
    <property type="entry name" value="Leucine-rich repeat receptor-like kinase protein FLORAL ORGAN NUMBER1"/>
    <property type="match status" value="1"/>
</dbReference>
<dbReference type="Pfam" id="PF08263">
    <property type="entry name" value="LRRNT_2"/>
    <property type="match status" value="1"/>
</dbReference>
<keyword evidence="2" id="KW-0433">Leucine-rich repeat</keyword>
<keyword evidence="4 9" id="KW-0732">Signal</keyword>
<evidence type="ECO:0000256" key="4">
    <source>
        <dbReference type="ARBA" id="ARBA00022729"/>
    </source>
</evidence>
<dbReference type="Proteomes" id="UP000811246">
    <property type="component" value="Chromosome 8"/>
</dbReference>
<evidence type="ECO:0000259" key="10">
    <source>
        <dbReference type="Pfam" id="PF08263"/>
    </source>
</evidence>
<keyword evidence="3 8" id="KW-0812">Transmembrane</keyword>
<dbReference type="FunFam" id="3.80.10.10:FF:000383">
    <property type="entry name" value="Leucine-rich repeat receptor protein kinase EMS1"/>
    <property type="match status" value="2"/>
</dbReference>
<dbReference type="Pfam" id="PF13855">
    <property type="entry name" value="LRR_8"/>
    <property type="match status" value="1"/>
</dbReference>
<reference evidence="12" key="1">
    <citation type="submission" date="2021-01" db="EMBL/GenBank/DDBJ databases">
        <authorList>
            <person name="Lovell J.T."/>
            <person name="Bentley N."/>
            <person name="Bhattarai G."/>
            <person name="Jenkins J.W."/>
            <person name="Sreedasyam A."/>
            <person name="Alarcon Y."/>
            <person name="Bock C."/>
            <person name="Boston L."/>
            <person name="Carlson J."/>
            <person name="Cervantes K."/>
            <person name="Clermont K."/>
            <person name="Krom N."/>
            <person name="Kubenka K."/>
            <person name="Mamidi S."/>
            <person name="Mattison C."/>
            <person name="Monteros M."/>
            <person name="Pisani C."/>
            <person name="Plott C."/>
            <person name="Rajasekar S."/>
            <person name="Rhein H.S."/>
            <person name="Rohla C."/>
            <person name="Song M."/>
            <person name="Hilaire R.S."/>
            <person name="Shu S."/>
            <person name="Wells L."/>
            <person name="Wang X."/>
            <person name="Webber J."/>
            <person name="Heerema R.J."/>
            <person name="Klein P."/>
            <person name="Conner P."/>
            <person name="Grauke L."/>
            <person name="Grimwood J."/>
            <person name="Schmutz J."/>
            <person name="Randall J.J."/>
        </authorList>
    </citation>
    <scope>NUCLEOTIDE SEQUENCE</scope>
    <source>
        <tissue evidence="12">Leaf</tissue>
    </source>
</reference>
<feature type="domain" description="Disease resistance R13L4/SHOC-2-like LRR" evidence="11">
    <location>
        <begin position="79"/>
        <end position="226"/>
    </location>
</feature>
<comment type="subcellular location">
    <subcellularLocation>
        <location evidence="1">Membrane</location>
        <topology evidence="1">Single-pass membrane protein</topology>
    </subcellularLocation>
</comment>